<reference evidence="1 2" key="1">
    <citation type="journal article" date="2015" name="Nature">
        <title>rRNA introns, odd ribosomes, and small enigmatic genomes across a large radiation of phyla.</title>
        <authorList>
            <person name="Brown C.T."/>
            <person name="Hug L.A."/>
            <person name="Thomas B.C."/>
            <person name="Sharon I."/>
            <person name="Castelle C.J."/>
            <person name="Singh A."/>
            <person name="Wilkins M.J."/>
            <person name="Williams K.H."/>
            <person name="Banfield J.F."/>
        </authorList>
    </citation>
    <scope>NUCLEOTIDE SEQUENCE [LARGE SCALE GENOMIC DNA]</scope>
</reference>
<protein>
    <submittedName>
        <fullName evidence="1">Uncharacterized protein</fullName>
    </submittedName>
</protein>
<accession>A0A0G1VUW2</accession>
<evidence type="ECO:0000313" key="1">
    <source>
        <dbReference type="EMBL" id="KKW10278.1"/>
    </source>
</evidence>
<sequence>MRITQHRCQHCKTVYSLNSYSNSNLHNDVHCESCSRVIQTALSVVPRKFEKVLEPIGIPLDLVLSWYKFEMEEFEKAKTKCFFPVRRVAFPLFDLTDPENQYVTGWVRGQYKWSDYYVCFGYWTKHGETRIVAEMEKNLETGELKPWINYR</sequence>
<organism evidence="1 2">
    <name type="scientific">Candidatus Gottesmanbacteria bacterium GW2011_GWB1_49_7</name>
    <dbReference type="NCBI Taxonomy" id="1618448"/>
    <lineage>
        <taxon>Bacteria</taxon>
        <taxon>Candidatus Gottesmaniibacteriota</taxon>
    </lineage>
</organism>
<dbReference type="AlphaFoldDB" id="A0A0G1VUW2"/>
<comment type="caution">
    <text evidence="1">The sequence shown here is derived from an EMBL/GenBank/DDBJ whole genome shotgun (WGS) entry which is preliminary data.</text>
</comment>
<proteinExistence type="predicted"/>
<dbReference type="EMBL" id="LCQD01000042">
    <property type="protein sequence ID" value="KKW10278.1"/>
    <property type="molecule type" value="Genomic_DNA"/>
</dbReference>
<name>A0A0G1VUW2_9BACT</name>
<dbReference type="Proteomes" id="UP000034588">
    <property type="component" value="Unassembled WGS sequence"/>
</dbReference>
<gene>
    <name evidence="1" type="ORF">UY48_C0042G0005</name>
</gene>
<evidence type="ECO:0000313" key="2">
    <source>
        <dbReference type="Proteomes" id="UP000034588"/>
    </source>
</evidence>